<comment type="caution">
    <text evidence="1">The sequence shown here is derived from an EMBL/GenBank/DDBJ whole genome shotgun (WGS) entry which is preliminary data.</text>
</comment>
<dbReference type="EMBL" id="LXQA010790692">
    <property type="protein sequence ID" value="MCI71161.1"/>
    <property type="molecule type" value="Genomic_DNA"/>
</dbReference>
<name>A0A392UCB1_9FABA</name>
<feature type="non-terminal residue" evidence="1">
    <location>
        <position position="62"/>
    </location>
</feature>
<keyword evidence="2" id="KW-1185">Reference proteome</keyword>
<dbReference type="Gene3D" id="2.40.70.10">
    <property type="entry name" value="Acid Proteases"/>
    <property type="match status" value="1"/>
</dbReference>
<dbReference type="AlphaFoldDB" id="A0A392UCB1"/>
<evidence type="ECO:0000313" key="2">
    <source>
        <dbReference type="Proteomes" id="UP000265520"/>
    </source>
</evidence>
<protein>
    <submittedName>
        <fullName evidence="1">Uncharacterized protein</fullName>
    </submittedName>
</protein>
<proteinExistence type="predicted"/>
<dbReference type="InterPro" id="IPR021109">
    <property type="entry name" value="Peptidase_aspartic_dom_sf"/>
</dbReference>
<organism evidence="1 2">
    <name type="scientific">Trifolium medium</name>
    <dbReference type="NCBI Taxonomy" id="97028"/>
    <lineage>
        <taxon>Eukaryota</taxon>
        <taxon>Viridiplantae</taxon>
        <taxon>Streptophyta</taxon>
        <taxon>Embryophyta</taxon>
        <taxon>Tracheophyta</taxon>
        <taxon>Spermatophyta</taxon>
        <taxon>Magnoliopsida</taxon>
        <taxon>eudicotyledons</taxon>
        <taxon>Gunneridae</taxon>
        <taxon>Pentapetalae</taxon>
        <taxon>rosids</taxon>
        <taxon>fabids</taxon>
        <taxon>Fabales</taxon>
        <taxon>Fabaceae</taxon>
        <taxon>Papilionoideae</taxon>
        <taxon>50 kb inversion clade</taxon>
        <taxon>NPAAA clade</taxon>
        <taxon>Hologalegina</taxon>
        <taxon>IRL clade</taxon>
        <taxon>Trifolieae</taxon>
        <taxon>Trifolium</taxon>
    </lineage>
</organism>
<reference evidence="1 2" key="1">
    <citation type="journal article" date="2018" name="Front. Plant Sci.">
        <title>Red Clover (Trifolium pratense) and Zigzag Clover (T. medium) - A Picture of Genomic Similarities and Differences.</title>
        <authorList>
            <person name="Dluhosova J."/>
            <person name="Istvanek J."/>
            <person name="Nedelnik J."/>
            <person name="Repkova J."/>
        </authorList>
    </citation>
    <scope>NUCLEOTIDE SEQUENCE [LARGE SCALE GENOMIC DNA]</scope>
    <source>
        <strain evidence="2">cv. 10/8</strain>
        <tissue evidence="1">Leaf</tissue>
    </source>
</reference>
<accession>A0A392UCB1</accession>
<dbReference type="PANTHER" id="PTHR33067">
    <property type="entry name" value="RNA-DIRECTED DNA POLYMERASE-RELATED"/>
    <property type="match status" value="1"/>
</dbReference>
<evidence type="ECO:0000313" key="1">
    <source>
        <dbReference type="EMBL" id="MCI71161.1"/>
    </source>
</evidence>
<dbReference type="Proteomes" id="UP000265520">
    <property type="component" value="Unassembled WGS sequence"/>
</dbReference>
<dbReference type="PANTHER" id="PTHR33067:SF39">
    <property type="entry name" value="TRANSCRIPTION FACTOR INTERACTOR AND REGULATOR CCHC(ZN) FAMILY"/>
    <property type="match status" value="1"/>
</dbReference>
<sequence>MPLSMMRKLGIEEAKPTRMRLVLADRSITYPYGILEDVVVNVNDLLFPVDFVIMDIEEDFEA</sequence>